<proteinExistence type="predicted"/>
<keyword evidence="2" id="KW-1185">Reference proteome</keyword>
<evidence type="ECO:0000313" key="2">
    <source>
        <dbReference type="Proteomes" id="UP000328092"/>
    </source>
</evidence>
<dbReference type="RefSeq" id="WP_139863246.1">
    <property type="nucleotide sequence ID" value="NZ_CAADFC020000028.1"/>
</dbReference>
<protein>
    <recommendedName>
        <fullName evidence="3">Capsule polysaccharide biosynthesis protein</fullName>
    </recommendedName>
</protein>
<dbReference type="AlphaFoldDB" id="A0A508TQE6"/>
<gene>
    <name evidence="1" type="ORF">CI1B_66120</name>
</gene>
<name>A0A508TQE6_9BRAD</name>
<dbReference type="Proteomes" id="UP000328092">
    <property type="component" value="Unassembled WGS sequence"/>
</dbReference>
<reference evidence="1" key="1">
    <citation type="submission" date="2019-02" db="EMBL/GenBank/DDBJ databases">
        <authorList>
            <person name="Pothier F.J."/>
        </authorList>
    </citation>
    <scope>NUCLEOTIDE SEQUENCE</scope>
    <source>
        <strain evidence="1">CI-1B</strain>
    </source>
</reference>
<sequence>MSRIVFFTIHSTTAWWKYLGSRLEFADVTVLSDLRDDGDYSLVDDFYRFIDKGDADKAAIARFGEDGCADIILRCRVLRSIDRGQALRMIGGMTQAIERAFDKLAPELVMTFTIDRYVMDVMARIADRRGIDFLEMTTSIIPDQVMLMRRGRPVRLHEPSSAAVDSAVELLCKGDFAPAYVRDAKRFSLGKFWRVFGYYALRGAYFNLWRFVKRDRYNCHYLDALKRLKHKVRPGDVAVLPLLDHDWDKRLAELPREKRVFLGLQLFPEASMDYWLTSQRMLAHDDVVVRYCEVLGGAGYRIFVKDHPLQFGFRQRELFQRLAKLPYVTLVPYDVPANLLIGKCAVSVTFTGTIGFQAALAGLCSVATEPYYATEQHFLHIRDVDEIESLPEKLARWQVPGDLAATQREIMRHLAAVSVEGDYFGWRNFDPENEAARKSVEPLARSLNAYLPQFLKSCRTAA</sequence>
<organism evidence="1 2">
    <name type="scientific">Bradyrhizobium ivorense</name>
    <dbReference type="NCBI Taxonomy" id="2511166"/>
    <lineage>
        <taxon>Bacteria</taxon>
        <taxon>Pseudomonadati</taxon>
        <taxon>Pseudomonadota</taxon>
        <taxon>Alphaproteobacteria</taxon>
        <taxon>Hyphomicrobiales</taxon>
        <taxon>Nitrobacteraceae</taxon>
        <taxon>Bradyrhizobium</taxon>
    </lineage>
</organism>
<evidence type="ECO:0008006" key="3">
    <source>
        <dbReference type="Google" id="ProtNLM"/>
    </source>
</evidence>
<accession>A0A508TQE6</accession>
<evidence type="ECO:0000313" key="1">
    <source>
        <dbReference type="EMBL" id="VIO76717.1"/>
    </source>
</evidence>
<comment type="caution">
    <text evidence="1">The sequence shown here is derived from an EMBL/GenBank/DDBJ whole genome shotgun (WGS) entry which is preliminary data.</text>
</comment>
<dbReference type="OrthoDB" id="6280052at2"/>
<dbReference type="EMBL" id="CAADFC020000028">
    <property type="protein sequence ID" value="VIO76717.1"/>
    <property type="molecule type" value="Genomic_DNA"/>
</dbReference>